<sequence>MIRPSTDLTVYLCRDPVDMRKQIDGLALLVQEAMDLNPFDQALFVFGNRQRDKVKLLFWERNGFVVWYKRLERERFKWPTHLEGDTVTLTGQELNWLLDGVNLKAMQPHKALDFQQVG</sequence>
<organism evidence="1 2">
    <name type="scientific">Halovibrio variabilis</name>
    <dbReference type="NCBI Taxonomy" id="31910"/>
    <lineage>
        <taxon>Bacteria</taxon>
        <taxon>Pseudomonadati</taxon>
        <taxon>Pseudomonadota</taxon>
        <taxon>Gammaproteobacteria</taxon>
        <taxon>Oceanospirillales</taxon>
        <taxon>Halomonadaceae</taxon>
        <taxon>Halovibrio</taxon>
    </lineage>
</organism>
<name>A0A511UT34_9GAMM</name>
<dbReference type="InterPro" id="IPR008878">
    <property type="entry name" value="Transposase_IS66_Orf2"/>
</dbReference>
<gene>
    <name evidence="1" type="ORF">HVA01_34030</name>
</gene>
<dbReference type="OrthoDB" id="4956084at2"/>
<comment type="caution">
    <text evidence="1">The sequence shown here is derived from an EMBL/GenBank/DDBJ whole genome shotgun (WGS) entry which is preliminary data.</text>
</comment>
<dbReference type="PANTHER" id="PTHR36455">
    <property type="match status" value="1"/>
</dbReference>
<dbReference type="Pfam" id="PF05717">
    <property type="entry name" value="TnpB_IS66"/>
    <property type="match status" value="1"/>
</dbReference>
<reference evidence="1 2" key="1">
    <citation type="submission" date="2019-07" db="EMBL/GenBank/DDBJ databases">
        <title>Whole genome shotgun sequence of Halomonas variabilis NBRC 102410.</title>
        <authorList>
            <person name="Hosoyama A."/>
            <person name="Uohara A."/>
            <person name="Ohji S."/>
            <person name="Ichikawa N."/>
        </authorList>
    </citation>
    <scope>NUCLEOTIDE SEQUENCE [LARGE SCALE GENOMIC DNA]</scope>
    <source>
        <strain evidence="1 2">NBRC 102410</strain>
    </source>
</reference>
<proteinExistence type="predicted"/>
<dbReference type="PANTHER" id="PTHR36455:SF1">
    <property type="entry name" value="BLR8292 PROTEIN"/>
    <property type="match status" value="1"/>
</dbReference>
<evidence type="ECO:0000313" key="2">
    <source>
        <dbReference type="Proteomes" id="UP000321303"/>
    </source>
</evidence>
<dbReference type="AlphaFoldDB" id="A0A511UT34"/>
<keyword evidence="2" id="KW-1185">Reference proteome</keyword>
<dbReference type="Proteomes" id="UP000321303">
    <property type="component" value="Unassembled WGS sequence"/>
</dbReference>
<protein>
    <submittedName>
        <fullName evidence="1">Transposase</fullName>
    </submittedName>
</protein>
<dbReference type="EMBL" id="BJXV01000041">
    <property type="protein sequence ID" value="GEN29757.1"/>
    <property type="molecule type" value="Genomic_DNA"/>
</dbReference>
<dbReference type="NCBIfam" id="NF033819">
    <property type="entry name" value="IS66_TnpB"/>
    <property type="match status" value="1"/>
</dbReference>
<accession>A0A511UT34</accession>
<evidence type="ECO:0000313" key="1">
    <source>
        <dbReference type="EMBL" id="GEN29757.1"/>
    </source>
</evidence>
<dbReference type="RefSeq" id="WP_146876699.1">
    <property type="nucleotide sequence ID" value="NZ_BJXV01000041.1"/>
</dbReference>